<proteinExistence type="predicted"/>
<feature type="non-terminal residue" evidence="2">
    <location>
        <position position="270"/>
    </location>
</feature>
<dbReference type="Pfam" id="PF25396">
    <property type="entry name" value="ZNFX1"/>
    <property type="match status" value="1"/>
</dbReference>
<gene>
    <name evidence="2" type="primary">ORF28823</name>
</gene>
<dbReference type="InterPro" id="IPR057373">
    <property type="entry name" value="ZNFX1"/>
</dbReference>
<name>A0A0B6YL25_9EUPU</name>
<feature type="domain" description="ZNFX1" evidence="1">
    <location>
        <begin position="193"/>
        <end position="270"/>
    </location>
</feature>
<reference evidence="2" key="1">
    <citation type="submission" date="2014-12" db="EMBL/GenBank/DDBJ databases">
        <title>Insight into the proteome of Arion vulgaris.</title>
        <authorList>
            <person name="Aradska J."/>
            <person name="Bulat T."/>
            <person name="Smidak R."/>
            <person name="Sarate P."/>
            <person name="Gangsoo J."/>
            <person name="Sialana F."/>
            <person name="Bilban M."/>
            <person name="Lubec G."/>
        </authorList>
    </citation>
    <scope>NUCLEOTIDE SEQUENCE</scope>
    <source>
        <tissue evidence="2">Skin</tissue>
    </source>
</reference>
<protein>
    <recommendedName>
        <fullName evidence="1">ZNFX1 domain-containing protein</fullName>
    </recommendedName>
</protein>
<dbReference type="EMBL" id="HACG01010048">
    <property type="protein sequence ID" value="CEK56913.1"/>
    <property type="molecule type" value="Transcribed_RNA"/>
</dbReference>
<dbReference type="AlphaFoldDB" id="A0A0B6YL25"/>
<organism evidence="2">
    <name type="scientific">Arion vulgaris</name>
    <dbReference type="NCBI Taxonomy" id="1028688"/>
    <lineage>
        <taxon>Eukaryota</taxon>
        <taxon>Metazoa</taxon>
        <taxon>Spiralia</taxon>
        <taxon>Lophotrochozoa</taxon>
        <taxon>Mollusca</taxon>
        <taxon>Gastropoda</taxon>
        <taxon>Heterobranchia</taxon>
        <taxon>Euthyneura</taxon>
        <taxon>Panpulmonata</taxon>
        <taxon>Eupulmonata</taxon>
        <taxon>Stylommatophora</taxon>
        <taxon>Helicina</taxon>
        <taxon>Arionoidea</taxon>
        <taxon>Arionidae</taxon>
        <taxon>Arion</taxon>
    </lineage>
</organism>
<evidence type="ECO:0000259" key="1">
    <source>
        <dbReference type="Pfam" id="PF25396"/>
    </source>
</evidence>
<evidence type="ECO:0000313" key="2">
    <source>
        <dbReference type="EMBL" id="CEK56913.1"/>
    </source>
</evidence>
<accession>A0A0B6YL25</accession>
<sequence length="270" mass="31902">MHYILKCVCESKFLHVHVDRFLSELQQRTHPDAFGCFQKLVDVIEYVAKNMRAYTSHCKQPLQSLLDVGKGLNILIEEKDLTMRVRRLLQLTDKENIQMKTERIYYKREKAIPVPDDEEPPEKYSEMTIFPVTDELFDSVEPFLRANKTKGAYRDLEHYLDIHSRLMKEDYLSPIRTGLKDFKIAQQNNESVKEHDLRFYYNVQIAKISFDSDEGITHLIHFDCSPFIEIEWEYSKRLMFGSLLVFSKDNFESTIFATVANRDVEKLKRG</sequence>